<sequence>GYLDSNKDMDFILNNFDRVAKGIVKGVCAIYGIEYKEKEKSSLSREEIKKQIIKLVEKL</sequence>
<accession>A0A0F8YRM8</accession>
<proteinExistence type="predicted"/>
<organism evidence="1">
    <name type="scientific">marine sediment metagenome</name>
    <dbReference type="NCBI Taxonomy" id="412755"/>
    <lineage>
        <taxon>unclassified sequences</taxon>
        <taxon>metagenomes</taxon>
        <taxon>ecological metagenomes</taxon>
    </lineage>
</organism>
<reference evidence="1" key="1">
    <citation type="journal article" date="2015" name="Nature">
        <title>Complex archaea that bridge the gap between prokaryotes and eukaryotes.</title>
        <authorList>
            <person name="Spang A."/>
            <person name="Saw J.H."/>
            <person name="Jorgensen S.L."/>
            <person name="Zaremba-Niedzwiedzka K."/>
            <person name="Martijn J."/>
            <person name="Lind A.E."/>
            <person name="van Eijk R."/>
            <person name="Schleper C."/>
            <person name="Guy L."/>
            <person name="Ettema T.J."/>
        </authorList>
    </citation>
    <scope>NUCLEOTIDE SEQUENCE</scope>
</reference>
<comment type="caution">
    <text evidence="1">The sequence shown here is derived from an EMBL/GenBank/DDBJ whole genome shotgun (WGS) entry which is preliminary data.</text>
</comment>
<dbReference type="AlphaFoldDB" id="A0A0F8YRM8"/>
<evidence type="ECO:0000313" key="1">
    <source>
        <dbReference type="EMBL" id="KKK84098.1"/>
    </source>
</evidence>
<feature type="non-terminal residue" evidence="1">
    <location>
        <position position="1"/>
    </location>
</feature>
<protein>
    <submittedName>
        <fullName evidence="1">Uncharacterized protein</fullName>
    </submittedName>
</protein>
<name>A0A0F8YRM8_9ZZZZ</name>
<dbReference type="EMBL" id="LAZR01051927">
    <property type="protein sequence ID" value="KKK84098.1"/>
    <property type="molecule type" value="Genomic_DNA"/>
</dbReference>
<gene>
    <name evidence="1" type="ORF">LCGC14_2786780</name>
</gene>